<protein>
    <submittedName>
        <fullName evidence="1 3">Uncharacterized protein</fullName>
    </submittedName>
</protein>
<reference evidence="3" key="1">
    <citation type="submission" date="2016-06" db="UniProtKB">
        <authorList>
            <consortium name="WormBaseParasite"/>
        </authorList>
    </citation>
    <scope>IDENTIFICATION</scope>
</reference>
<sequence>MPRRRLLLRGVPTIIDDLSGNANQHPKMNLQKGSMLSDEAKKELKELWQPLEDELQRLSNAQASNPAEEEKAGEEMQDQINEVYFCYRSSIL</sequence>
<evidence type="ECO:0000313" key="3">
    <source>
        <dbReference type="WBParaSite" id="GPUH_0001013401-mRNA-1"/>
    </source>
</evidence>
<name>A0A183DN30_9BILA</name>
<dbReference type="WBParaSite" id="GPUH_0001013401-mRNA-1">
    <property type="protein sequence ID" value="GPUH_0001013401-mRNA-1"/>
    <property type="gene ID" value="GPUH_0001013401"/>
</dbReference>
<evidence type="ECO:0000313" key="1">
    <source>
        <dbReference type="EMBL" id="VDN17013.1"/>
    </source>
</evidence>
<reference evidence="1 2" key="2">
    <citation type="submission" date="2018-11" db="EMBL/GenBank/DDBJ databases">
        <authorList>
            <consortium name="Pathogen Informatics"/>
        </authorList>
    </citation>
    <scope>NUCLEOTIDE SEQUENCE [LARGE SCALE GENOMIC DNA]</scope>
</reference>
<keyword evidence="2" id="KW-1185">Reference proteome</keyword>
<dbReference type="AlphaFoldDB" id="A0A183DN30"/>
<gene>
    <name evidence="1" type="ORF">GPUH_LOCUS10121</name>
</gene>
<accession>A0A183DN30</accession>
<dbReference type="Proteomes" id="UP000271098">
    <property type="component" value="Unassembled WGS sequence"/>
</dbReference>
<dbReference type="EMBL" id="UYRT01077855">
    <property type="protein sequence ID" value="VDN17013.1"/>
    <property type="molecule type" value="Genomic_DNA"/>
</dbReference>
<evidence type="ECO:0000313" key="2">
    <source>
        <dbReference type="Proteomes" id="UP000271098"/>
    </source>
</evidence>
<proteinExistence type="predicted"/>
<organism evidence="3">
    <name type="scientific">Gongylonema pulchrum</name>
    <dbReference type="NCBI Taxonomy" id="637853"/>
    <lineage>
        <taxon>Eukaryota</taxon>
        <taxon>Metazoa</taxon>
        <taxon>Ecdysozoa</taxon>
        <taxon>Nematoda</taxon>
        <taxon>Chromadorea</taxon>
        <taxon>Rhabditida</taxon>
        <taxon>Spirurina</taxon>
        <taxon>Spiruromorpha</taxon>
        <taxon>Spiruroidea</taxon>
        <taxon>Gongylonematidae</taxon>
        <taxon>Gongylonema</taxon>
    </lineage>
</organism>